<dbReference type="PANTHER" id="PTHR22946">
    <property type="entry name" value="DIENELACTONE HYDROLASE DOMAIN-CONTAINING PROTEIN-RELATED"/>
    <property type="match status" value="1"/>
</dbReference>
<feature type="domain" description="Dienelactone hydrolase" evidence="1">
    <location>
        <begin position="83"/>
        <end position="205"/>
    </location>
</feature>
<evidence type="ECO:0000259" key="1">
    <source>
        <dbReference type="Pfam" id="PF01738"/>
    </source>
</evidence>
<dbReference type="RefSeq" id="WP_112991836.1">
    <property type="nucleotide sequence ID" value="NZ_PTLZ01000002.1"/>
</dbReference>
<gene>
    <name evidence="2" type="ORF">EV677_1787</name>
</gene>
<dbReference type="SUPFAM" id="SSF53474">
    <property type="entry name" value="alpha/beta-Hydrolases"/>
    <property type="match status" value="1"/>
</dbReference>
<dbReference type="EMBL" id="SNWF01000005">
    <property type="protein sequence ID" value="TDN89727.1"/>
    <property type="molecule type" value="Genomic_DNA"/>
</dbReference>
<dbReference type="InterPro" id="IPR050261">
    <property type="entry name" value="FrsA_esterase"/>
</dbReference>
<dbReference type="InterPro" id="IPR002925">
    <property type="entry name" value="Dienelactn_hydro"/>
</dbReference>
<name>A0A4R6G5K4_9BURK</name>
<dbReference type="Pfam" id="PF01738">
    <property type="entry name" value="DLH"/>
    <property type="match status" value="1"/>
</dbReference>
<dbReference type="OrthoDB" id="9810066at2"/>
<evidence type="ECO:0000313" key="3">
    <source>
        <dbReference type="Proteomes" id="UP000294737"/>
    </source>
</evidence>
<keyword evidence="2" id="KW-0378">Hydrolase</keyword>
<accession>A0A4R6G5K4</accession>
<reference evidence="2 3" key="1">
    <citation type="submission" date="2019-03" db="EMBL/GenBank/DDBJ databases">
        <title>Genomic Encyclopedia of Type Strains, Phase IV (KMG-IV): sequencing the most valuable type-strain genomes for metagenomic binning, comparative biology and taxonomic classification.</title>
        <authorList>
            <person name="Goeker M."/>
        </authorList>
    </citation>
    <scope>NUCLEOTIDE SEQUENCE [LARGE SCALE GENOMIC DNA]</scope>
    <source>
        <strain evidence="2 3">DSM 18555</strain>
    </source>
</reference>
<keyword evidence="3" id="KW-1185">Reference proteome</keyword>
<sequence>MQSLQKELIDVETDGVSLEGMLTIPEGAAGMILFAHGSGSSRLSPRNNYVADYLQRFQMGTLLIDLLTPHEDSNLSTRFDISLLSRRLNAACDWLQACEATAHLPIGLFGASTGAAAALQVAAMRGQGIVAVVSRGGRPDLAGRSALRMVNTPTLLIVGGHDDIVLELNRQAYALLRCEKQLEIVRGATHLFEEAGALEQAAALAANWFVLHLIGPEAVATKP</sequence>
<dbReference type="Proteomes" id="UP000294737">
    <property type="component" value="Unassembled WGS sequence"/>
</dbReference>
<evidence type="ECO:0000313" key="2">
    <source>
        <dbReference type="EMBL" id="TDN89727.1"/>
    </source>
</evidence>
<comment type="caution">
    <text evidence="2">The sequence shown here is derived from an EMBL/GenBank/DDBJ whole genome shotgun (WGS) entry which is preliminary data.</text>
</comment>
<organism evidence="2 3">
    <name type="scientific">Herminiimonas fonticola</name>
    <dbReference type="NCBI Taxonomy" id="303380"/>
    <lineage>
        <taxon>Bacteria</taxon>
        <taxon>Pseudomonadati</taxon>
        <taxon>Pseudomonadota</taxon>
        <taxon>Betaproteobacteria</taxon>
        <taxon>Burkholderiales</taxon>
        <taxon>Oxalobacteraceae</taxon>
        <taxon>Herminiimonas</taxon>
    </lineage>
</organism>
<dbReference type="Gene3D" id="3.40.50.1820">
    <property type="entry name" value="alpha/beta hydrolase"/>
    <property type="match status" value="1"/>
</dbReference>
<protein>
    <submittedName>
        <fullName evidence="2">Dienelactone hydrolase</fullName>
    </submittedName>
</protein>
<dbReference type="InterPro" id="IPR029058">
    <property type="entry name" value="AB_hydrolase_fold"/>
</dbReference>
<proteinExistence type="predicted"/>
<dbReference type="AlphaFoldDB" id="A0A4R6G5K4"/>
<dbReference type="GO" id="GO:0016787">
    <property type="term" value="F:hydrolase activity"/>
    <property type="evidence" value="ECO:0007669"/>
    <property type="project" value="UniProtKB-KW"/>
</dbReference>